<organism evidence="1 2">
    <name type="scientific">Paenibacillus eucommiae</name>
    <dbReference type="NCBI Taxonomy" id="1355755"/>
    <lineage>
        <taxon>Bacteria</taxon>
        <taxon>Bacillati</taxon>
        <taxon>Bacillota</taxon>
        <taxon>Bacilli</taxon>
        <taxon>Bacillales</taxon>
        <taxon>Paenibacillaceae</taxon>
        <taxon>Paenibacillus</taxon>
    </lineage>
</organism>
<gene>
    <name evidence="1" type="ORF">J2Z66_008217</name>
</gene>
<dbReference type="EMBL" id="JAGGLB010000052">
    <property type="protein sequence ID" value="MBP1996569.1"/>
    <property type="molecule type" value="Genomic_DNA"/>
</dbReference>
<comment type="caution">
    <text evidence="1">The sequence shown here is derived from an EMBL/GenBank/DDBJ whole genome shotgun (WGS) entry which is preliminary data.</text>
</comment>
<sequence length="61" mass="7081">MGRKRGVRKICSLEGCSGFHYAKGLCKKHYHYNYYHFKPGKKQEEMESVLSVSIENQQAEA</sequence>
<evidence type="ECO:0000313" key="1">
    <source>
        <dbReference type="EMBL" id="MBP1996569.1"/>
    </source>
</evidence>
<dbReference type="RefSeq" id="WP_209979145.1">
    <property type="nucleotide sequence ID" value="NZ_JAGGLB010000052.1"/>
</dbReference>
<reference evidence="1 2" key="1">
    <citation type="submission" date="2021-03" db="EMBL/GenBank/DDBJ databases">
        <title>Genomic Encyclopedia of Type Strains, Phase IV (KMG-IV): sequencing the most valuable type-strain genomes for metagenomic binning, comparative biology and taxonomic classification.</title>
        <authorList>
            <person name="Goeker M."/>
        </authorList>
    </citation>
    <scope>NUCLEOTIDE SEQUENCE [LARGE SCALE GENOMIC DNA]</scope>
    <source>
        <strain evidence="1 2">DSM 26048</strain>
    </source>
</reference>
<evidence type="ECO:0008006" key="3">
    <source>
        <dbReference type="Google" id="ProtNLM"/>
    </source>
</evidence>
<protein>
    <recommendedName>
        <fullName evidence="3">Vegetative protein</fullName>
    </recommendedName>
</protein>
<dbReference type="Proteomes" id="UP001519287">
    <property type="component" value="Unassembled WGS sequence"/>
</dbReference>
<evidence type="ECO:0000313" key="2">
    <source>
        <dbReference type="Proteomes" id="UP001519287"/>
    </source>
</evidence>
<keyword evidence="2" id="KW-1185">Reference proteome</keyword>
<proteinExistence type="predicted"/>
<name>A0ABS4JCW1_9BACL</name>
<accession>A0ABS4JCW1</accession>